<organism evidence="1 2">
    <name type="scientific">Hohenbuehelia grisea</name>
    <dbReference type="NCBI Taxonomy" id="104357"/>
    <lineage>
        <taxon>Eukaryota</taxon>
        <taxon>Fungi</taxon>
        <taxon>Dikarya</taxon>
        <taxon>Basidiomycota</taxon>
        <taxon>Agaricomycotina</taxon>
        <taxon>Agaricomycetes</taxon>
        <taxon>Agaricomycetidae</taxon>
        <taxon>Agaricales</taxon>
        <taxon>Pleurotineae</taxon>
        <taxon>Pleurotaceae</taxon>
        <taxon>Hohenbuehelia</taxon>
    </lineage>
</organism>
<dbReference type="EMBL" id="JASNQZ010000007">
    <property type="protein sequence ID" value="KAL0954658.1"/>
    <property type="molecule type" value="Genomic_DNA"/>
</dbReference>
<name>A0ABR3JGW4_9AGAR</name>
<accession>A0ABR3JGW4</accession>
<evidence type="ECO:0000313" key="1">
    <source>
        <dbReference type="EMBL" id="KAL0954658.1"/>
    </source>
</evidence>
<keyword evidence="2" id="KW-1185">Reference proteome</keyword>
<gene>
    <name evidence="1" type="ORF">HGRIS_003609</name>
</gene>
<evidence type="ECO:0000313" key="2">
    <source>
        <dbReference type="Proteomes" id="UP001556367"/>
    </source>
</evidence>
<sequence>MEGNFTKALLPPCRRSVVTQAERLKPVPKFSNSSYPFIMDVFNLPFEFISQAAVLSPPVIQRFGRWDIWRKLKTVPMNWEMIEEIVRYPSLYLDVL</sequence>
<reference evidence="2" key="1">
    <citation type="submission" date="2024-06" db="EMBL/GenBank/DDBJ databases">
        <title>Multi-omics analyses provide insights into the biosynthesis of the anticancer antibiotic pleurotin in Hohenbuehelia grisea.</title>
        <authorList>
            <person name="Weaver J.A."/>
            <person name="Alberti F."/>
        </authorList>
    </citation>
    <scope>NUCLEOTIDE SEQUENCE [LARGE SCALE GENOMIC DNA]</scope>
    <source>
        <strain evidence="2">T-177</strain>
    </source>
</reference>
<comment type="caution">
    <text evidence="1">The sequence shown here is derived from an EMBL/GenBank/DDBJ whole genome shotgun (WGS) entry which is preliminary data.</text>
</comment>
<protein>
    <submittedName>
        <fullName evidence="1">Uncharacterized protein</fullName>
    </submittedName>
</protein>
<proteinExistence type="predicted"/>
<dbReference type="Proteomes" id="UP001556367">
    <property type="component" value="Unassembled WGS sequence"/>
</dbReference>